<keyword evidence="2" id="KW-1185">Reference proteome</keyword>
<evidence type="ECO:0008006" key="3">
    <source>
        <dbReference type="Google" id="ProtNLM"/>
    </source>
</evidence>
<evidence type="ECO:0000313" key="2">
    <source>
        <dbReference type="Proteomes" id="UP001303946"/>
    </source>
</evidence>
<reference evidence="1 2" key="1">
    <citation type="submission" date="2023-10" db="EMBL/GenBank/DDBJ databases">
        <title>Bacteria for the degradation of biodegradable plastic PBAT(Polybutylene adipate terephthalate).</title>
        <authorList>
            <person name="Weon H.-Y."/>
            <person name="Yeon J."/>
        </authorList>
    </citation>
    <scope>NUCLEOTIDE SEQUENCE [LARGE SCALE GENOMIC DNA]</scope>
    <source>
        <strain evidence="1 2">SBD 7-3</strain>
    </source>
</reference>
<accession>A0ABZ0CLP2</accession>
<dbReference type="Proteomes" id="UP001303946">
    <property type="component" value="Chromosome"/>
</dbReference>
<name>A0ABZ0CLP2_9BURK</name>
<dbReference type="EMBL" id="CP136336">
    <property type="protein sequence ID" value="WOB05898.1"/>
    <property type="molecule type" value="Genomic_DNA"/>
</dbReference>
<gene>
    <name evidence="1" type="ORF">RXV79_13305</name>
</gene>
<organism evidence="1 2">
    <name type="scientific">Piscinibacter gummiphilus</name>
    <dbReference type="NCBI Taxonomy" id="946333"/>
    <lineage>
        <taxon>Bacteria</taxon>
        <taxon>Pseudomonadati</taxon>
        <taxon>Pseudomonadota</taxon>
        <taxon>Betaproteobacteria</taxon>
        <taxon>Burkholderiales</taxon>
        <taxon>Sphaerotilaceae</taxon>
        <taxon>Piscinibacter</taxon>
    </lineage>
</organism>
<sequence>MLFVDHSELERTFEKRLLLRARYKLGSPPHWFRNAHKDFLDACREDCGLGAEDYPFTSGDRGFRAFKKWMKEAYLPRHLSRWVRDSYGPAAGQAQDYAEGDGESKRLLGPYKVWQLDEVDLDVNARCTLPAPKRGEISAPLHRLSELRLVDVGSGAVLSRRLVVSKKVAANDVLIVLWDAISGPPEVPKVYPSPPKPEADYPVNLFPELRFALVDLLYLDNALAHLAACRDGSSLYAGGR</sequence>
<dbReference type="RefSeq" id="WP_316697985.1">
    <property type="nucleotide sequence ID" value="NZ_CP136336.1"/>
</dbReference>
<evidence type="ECO:0000313" key="1">
    <source>
        <dbReference type="EMBL" id="WOB05898.1"/>
    </source>
</evidence>
<protein>
    <recommendedName>
        <fullName evidence="3">Transposase</fullName>
    </recommendedName>
</protein>
<proteinExistence type="predicted"/>